<gene>
    <name evidence="2" type="ORF">INT45_003969</name>
</gene>
<feature type="compositionally biased region" description="Polar residues" evidence="1">
    <location>
        <begin position="268"/>
        <end position="279"/>
    </location>
</feature>
<evidence type="ECO:0000313" key="3">
    <source>
        <dbReference type="Proteomes" id="UP000646827"/>
    </source>
</evidence>
<dbReference type="AlphaFoldDB" id="A0A8H7RWT4"/>
<keyword evidence="3" id="KW-1185">Reference proteome</keyword>
<feature type="compositionally biased region" description="Polar residues" evidence="1">
    <location>
        <begin position="160"/>
        <end position="218"/>
    </location>
</feature>
<accession>A0A8H7RWT4</accession>
<protein>
    <submittedName>
        <fullName evidence="2">Uncharacterized protein</fullName>
    </submittedName>
</protein>
<reference evidence="2 3" key="1">
    <citation type="submission" date="2020-12" db="EMBL/GenBank/DDBJ databases">
        <title>Metabolic potential, ecology and presence of endohyphal bacteria is reflected in genomic diversity of Mucoromycotina.</title>
        <authorList>
            <person name="Muszewska A."/>
            <person name="Okrasinska A."/>
            <person name="Steczkiewicz K."/>
            <person name="Drgas O."/>
            <person name="Orlowska M."/>
            <person name="Perlinska-Lenart U."/>
            <person name="Aleksandrzak-Piekarczyk T."/>
            <person name="Szatraj K."/>
            <person name="Zielenkiewicz U."/>
            <person name="Pilsyk S."/>
            <person name="Malc E."/>
            <person name="Mieczkowski P."/>
            <person name="Kruszewska J.S."/>
            <person name="Biernat P."/>
            <person name="Pawlowska J."/>
        </authorList>
    </citation>
    <scope>NUCLEOTIDE SEQUENCE [LARGE SCALE GENOMIC DNA]</scope>
    <source>
        <strain evidence="2 3">CBS 142.35</strain>
    </source>
</reference>
<dbReference type="OrthoDB" id="10558825at2759"/>
<sequence>MNNSSSSISATRTSFSKTVAATVPPVASTTTRPYTTTASNNDCKNTIASTATVTITNAVTLPASTVFPKDCHGITSHSGITPTSSQIAAPTSQTTGTGEVNSSCDNTMAQSTSTTTVTVTKSSASYGPKTCLITETMKTTLTEVAYGCPVSTTMISEIGTSILPPSSATNTKARPTNKNSGMSSDKTLATTSSETKRASMTSNTSPSRALSSTKGNQLSSSSIRNTITTTPLSSRATSRATSRAATTKHSINSSSSASTSVATTRTTNGQSILSTKTYS</sequence>
<dbReference type="Proteomes" id="UP000646827">
    <property type="component" value="Unassembled WGS sequence"/>
</dbReference>
<feature type="region of interest" description="Disordered" evidence="1">
    <location>
        <begin position="78"/>
        <end position="108"/>
    </location>
</feature>
<feature type="compositionally biased region" description="Low complexity" evidence="1">
    <location>
        <begin position="219"/>
        <end position="267"/>
    </location>
</feature>
<evidence type="ECO:0000313" key="2">
    <source>
        <dbReference type="EMBL" id="KAG2218702.1"/>
    </source>
</evidence>
<feature type="region of interest" description="Disordered" evidence="1">
    <location>
        <begin position="160"/>
        <end position="279"/>
    </location>
</feature>
<evidence type="ECO:0000256" key="1">
    <source>
        <dbReference type="SAM" id="MobiDB-lite"/>
    </source>
</evidence>
<comment type="caution">
    <text evidence="2">The sequence shown here is derived from an EMBL/GenBank/DDBJ whole genome shotgun (WGS) entry which is preliminary data.</text>
</comment>
<proteinExistence type="predicted"/>
<dbReference type="EMBL" id="JAEPRB010000215">
    <property type="protein sequence ID" value="KAG2218702.1"/>
    <property type="molecule type" value="Genomic_DNA"/>
</dbReference>
<organism evidence="2 3">
    <name type="scientific">Circinella minor</name>
    <dbReference type="NCBI Taxonomy" id="1195481"/>
    <lineage>
        <taxon>Eukaryota</taxon>
        <taxon>Fungi</taxon>
        <taxon>Fungi incertae sedis</taxon>
        <taxon>Mucoromycota</taxon>
        <taxon>Mucoromycotina</taxon>
        <taxon>Mucoromycetes</taxon>
        <taxon>Mucorales</taxon>
        <taxon>Lichtheimiaceae</taxon>
        <taxon>Circinella</taxon>
    </lineage>
</organism>
<name>A0A8H7RWT4_9FUNG</name>